<dbReference type="PROSITE" id="PS00394">
    <property type="entry name" value="DNA_PHOTOLYASES_1_1"/>
    <property type="match status" value="1"/>
</dbReference>
<dbReference type="GO" id="GO:0003904">
    <property type="term" value="F:deoxyribodipyrimidine photo-lyase activity"/>
    <property type="evidence" value="ECO:0007669"/>
    <property type="project" value="TreeGrafter"/>
</dbReference>
<accession>A0A1H3FEF3</accession>
<dbReference type="Gene3D" id="3.40.50.620">
    <property type="entry name" value="HUPs"/>
    <property type="match status" value="1"/>
</dbReference>
<keyword evidence="9" id="KW-1185">Reference proteome</keyword>
<keyword evidence="1 4" id="KW-0285">Flavoprotein</keyword>
<feature type="binding site" evidence="4">
    <location>
        <begin position="246"/>
        <end position="250"/>
    </location>
    <ligand>
        <name>FAD</name>
        <dbReference type="ChEBI" id="CHEBI:57692"/>
    </ligand>
</feature>
<feature type="region of interest" description="Disordered" evidence="6">
    <location>
        <begin position="495"/>
        <end position="541"/>
    </location>
</feature>
<evidence type="ECO:0000256" key="3">
    <source>
        <dbReference type="ARBA" id="ARBA00022991"/>
    </source>
</evidence>
<evidence type="ECO:0000313" key="8">
    <source>
        <dbReference type="EMBL" id="SDX88499.1"/>
    </source>
</evidence>
<dbReference type="InterPro" id="IPR006050">
    <property type="entry name" value="DNA_photolyase_N"/>
</dbReference>
<dbReference type="Gene3D" id="1.25.40.80">
    <property type="match status" value="1"/>
</dbReference>
<protein>
    <submittedName>
        <fullName evidence="8">Deoxyribodipyrimidine photo-lyase</fullName>
    </submittedName>
</protein>
<evidence type="ECO:0000256" key="4">
    <source>
        <dbReference type="PIRSR" id="PIRSR602081-1"/>
    </source>
</evidence>
<dbReference type="InterPro" id="IPR005101">
    <property type="entry name" value="Cryptochr/Photolyase_FAD-bd"/>
</dbReference>
<proteinExistence type="predicted"/>
<feature type="region of interest" description="Disordered" evidence="6">
    <location>
        <begin position="1"/>
        <end position="27"/>
    </location>
</feature>
<name>A0A1H3FEF3_9EURY</name>
<keyword evidence="3" id="KW-0157">Chromophore</keyword>
<keyword evidence="2 4" id="KW-0274">FAD</keyword>
<feature type="domain" description="Photolyase/cryptochrome alpha/beta" evidence="7">
    <location>
        <begin position="28"/>
        <end position="152"/>
    </location>
</feature>
<organism evidence="8 9">
    <name type="scientific">Halobellus clavatus</name>
    <dbReference type="NCBI Taxonomy" id="660517"/>
    <lineage>
        <taxon>Archaea</taxon>
        <taxon>Methanobacteriati</taxon>
        <taxon>Methanobacteriota</taxon>
        <taxon>Stenosarchaea group</taxon>
        <taxon>Halobacteria</taxon>
        <taxon>Halobacteriales</taxon>
        <taxon>Haloferacaceae</taxon>
        <taxon>Halobellus</taxon>
    </lineage>
</organism>
<evidence type="ECO:0000256" key="6">
    <source>
        <dbReference type="SAM" id="MobiDB-lite"/>
    </source>
</evidence>
<dbReference type="GO" id="GO:0006139">
    <property type="term" value="P:nucleobase-containing compound metabolic process"/>
    <property type="evidence" value="ECO:0007669"/>
    <property type="project" value="UniProtKB-ARBA"/>
</dbReference>
<dbReference type="Gene3D" id="1.10.579.10">
    <property type="entry name" value="DNA Cyclobutane Dipyrimidine Photolyase, subunit A, domain 3"/>
    <property type="match status" value="1"/>
</dbReference>
<evidence type="ECO:0000259" key="7">
    <source>
        <dbReference type="PROSITE" id="PS51645"/>
    </source>
</evidence>
<reference evidence="9" key="1">
    <citation type="submission" date="2016-10" db="EMBL/GenBank/DDBJ databases">
        <authorList>
            <person name="Varghese N."/>
            <person name="Submissions S."/>
        </authorList>
    </citation>
    <scope>NUCLEOTIDE SEQUENCE [LARGE SCALE GENOMIC DNA]</scope>
    <source>
        <strain evidence="9">CGMCC 1.10118</strain>
    </source>
</reference>
<feature type="binding site" evidence="4">
    <location>
        <position position="280"/>
    </location>
    <ligand>
        <name>FAD</name>
        <dbReference type="ChEBI" id="CHEBI:57692"/>
    </ligand>
</feature>
<dbReference type="OrthoDB" id="11721at2157"/>
<evidence type="ECO:0000256" key="1">
    <source>
        <dbReference type="ARBA" id="ARBA00022630"/>
    </source>
</evidence>
<dbReference type="PANTHER" id="PTHR11455:SF9">
    <property type="entry name" value="CRYPTOCHROME CIRCADIAN CLOCK 5 ISOFORM X1"/>
    <property type="match status" value="1"/>
</dbReference>
<keyword evidence="5" id="KW-0175">Coiled coil</keyword>
<feature type="compositionally biased region" description="Low complexity" evidence="6">
    <location>
        <begin position="495"/>
        <end position="511"/>
    </location>
</feature>
<dbReference type="PROSITE" id="PS51645">
    <property type="entry name" value="PHR_CRY_ALPHA_BETA"/>
    <property type="match status" value="1"/>
</dbReference>
<gene>
    <name evidence="8" type="ORF">SAMN04487946_103298</name>
</gene>
<comment type="cofactor">
    <cofactor evidence="4">
        <name>FAD</name>
        <dbReference type="ChEBI" id="CHEBI:57692"/>
    </cofactor>
    <text evidence="4">Binds 1 FAD per subunit.</text>
</comment>
<dbReference type="GO" id="GO:0006950">
    <property type="term" value="P:response to stress"/>
    <property type="evidence" value="ECO:0007669"/>
    <property type="project" value="UniProtKB-ARBA"/>
</dbReference>
<dbReference type="EMBL" id="FNPB01000003">
    <property type="protein sequence ID" value="SDX88499.1"/>
    <property type="molecule type" value="Genomic_DNA"/>
</dbReference>
<dbReference type="InterPro" id="IPR018394">
    <property type="entry name" value="DNA_photolyase_1_CS_C"/>
</dbReference>
<evidence type="ECO:0000313" key="9">
    <source>
        <dbReference type="Proteomes" id="UP000199170"/>
    </source>
</evidence>
<dbReference type="SUPFAM" id="SSF48173">
    <property type="entry name" value="Cryptochrome/photolyase FAD-binding domain"/>
    <property type="match status" value="1"/>
</dbReference>
<dbReference type="SUPFAM" id="SSF52425">
    <property type="entry name" value="Cryptochrome/photolyase, N-terminal domain"/>
    <property type="match status" value="1"/>
</dbReference>
<feature type="binding site" evidence="4">
    <location>
        <position position="232"/>
    </location>
    <ligand>
        <name>FAD</name>
        <dbReference type="ChEBI" id="CHEBI:57692"/>
    </ligand>
</feature>
<sequence>MSSSELTPEALRSRTRETGVPTLPADTTGTVVWHRDDLRLDDQAAVAAGAEADRLLPLFVFDPSFYGSDGLACDARLRFLHECLDDLDRRYRERTNAGLSYAVGEPIDLLERFRSAGWNLVATASPSGRYGHERDQRAYRELDATFVPGDGLVRDAERPRREWQDRTEAWFAADQYDWDPDSVRVVEFPTGLDSSDVERAYDVDPTKSRVPQGGGQQARARLRSFVDQIHEYPGAISSPVDAREGTSGLSPYLKFGCLSVRQVYQYVDAHAPDARGTEMFVSRLFWNRHYEQKLADWPGWTDRAVNPVLRGFNADRRDPELIAAWKRGRTGYPMVDASMRCLRETGWLNFRMRALCASCYFHVLQQPWRIGADWFYRHLIDAEASINYTQWQSQCGLVGRPTLRLYNPRKQVRDQDPEGEFIREWIPELAALPTEYLDRPEHTPLAVQAECGVRIGEEYPRPVVDYEAARQEFRERLEDVRARAADALARPAVADRASLSGGRSAARSIARNHGTETEQNESDDGTQARLDAFGESEFRPE</sequence>
<dbReference type="GO" id="GO:0071949">
    <property type="term" value="F:FAD binding"/>
    <property type="evidence" value="ECO:0007669"/>
    <property type="project" value="TreeGrafter"/>
</dbReference>
<dbReference type="Pfam" id="PF00875">
    <property type="entry name" value="DNA_photolyase"/>
    <property type="match status" value="1"/>
</dbReference>
<dbReference type="InterPro" id="IPR036155">
    <property type="entry name" value="Crypto/Photolyase_N_sf"/>
</dbReference>
<dbReference type="Pfam" id="PF03441">
    <property type="entry name" value="FAD_binding_7"/>
    <property type="match status" value="1"/>
</dbReference>
<dbReference type="InterPro" id="IPR036134">
    <property type="entry name" value="Crypto/Photolyase_FAD-like_sf"/>
</dbReference>
<dbReference type="InterPro" id="IPR014729">
    <property type="entry name" value="Rossmann-like_a/b/a_fold"/>
</dbReference>
<dbReference type="GO" id="GO:0003677">
    <property type="term" value="F:DNA binding"/>
    <property type="evidence" value="ECO:0007669"/>
    <property type="project" value="TreeGrafter"/>
</dbReference>
<dbReference type="AlphaFoldDB" id="A0A1H3FEF3"/>
<dbReference type="RefSeq" id="WP_089766545.1">
    <property type="nucleotide sequence ID" value="NZ_FNPB01000003.1"/>
</dbReference>
<evidence type="ECO:0000256" key="5">
    <source>
        <dbReference type="SAM" id="Coils"/>
    </source>
</evidence>
<dbReference type="PANTHER" id="PTHR11455">
    <property type="entry name" value="CRYPTOCHROME"/>
    <property type="match status" value="1"/>
</dbReference>
<feature type="coiled-coil region" evidence="5">
    <location>
        <begin position="463"/>
        <end position="490"/>
    </location>
</feature>
<dbReference type="GO" id="GO:0009416">
    <property type="term" value="P:response to light stimulus"/>
    <property type="evidence" value="ECO:0007669"/>
    <property type="project" value="TreeGrafter"/>
</dbReference>
<dbReference type="STRING" id="660517.SAMN04487946_103298"/>
<keyword evidence="8" id="KW-0456">Lyase</keyword>
<dbReference type="Proteomes" id="UP000199170">
    <property type="component" value="Unassembled WGS sequence"/>
</dbReference>
<evidence type="ECO:0000256" key="2">
    <source>
        <dbReference type="ARBA" id="ARBA00022827"/>
    </source>
</evidence>
<dbReference type="InterPro" id="IPR002081">
    <property type="entry name" value="Cryptochrome/DNA_photolyase_1"/>
</dbReference>